<reference evidence="3" key="2">
    <citation type="submission" date="2021-04" db="EMBL/GenBank/DDBJ databases">
        <authorList>
            <person name="Gilroy R."/>
        </authorList>
    </citation>
    <scope>NUCLEOTIDE SEQUENCE</scope>
    <source>
        <strain evidence="3">ChiGjej1B1-98</strain>
    </source>
</reference>
<dbReference type="EMBL" id="DXDC01000470">
    <property type="protein sequence ID" value="HIY67677.1"/>
    <property type="molecule type" value="Genomic_DNA"/>
</dbReference>
<protein>
    <submittedName>
        <fullName evidence="3">Class II glutamine amidotransferase</fullName>
    </submittedName>
</protein>
<keyword evidence="1 3" id="KW-0315">Glutamine amidotransferase</keyword>
<name>A0A9D1YYR9_9MICO</name>
<proteinExistence type="predicted"/>
<dbReference type="PANTHER" id="PTHR42824:SF1">
    <property type="entry name" value="GLUTAMINE AMIDOTRANSFERASE YAFJ-RELATED"/>
    <property type="match status" value="1"/>
</dbReference>
<dbReference type="SUPFAM" id="SSF56235">
    <property type="entry name" value="N-terminal nucleophile aminohydrolases (Ntn hydrolases)"/>
    <property type="match status" value="1"/>
</dbReference>
<evidence type="ECO:0000313" key="4">
    <source>
        <dbReference type="Proteomes" id="UP000824005"/>
    </source>
</evidence>
<dbReference type="InterPro" id="IPR017932">
    <property type="entry name" value="GATase_2_dom"/>
</dbReference>
<evidence type="ECO:0000256" key="1">
    <source>
        <dbReference type="ARBA" id="ARBA00022962"/>
    </source>
</evidence>
<dbReference type="InterPro" id="IPR026869">
    <property type="entry name" value="EgtC-like"/>
</dbReference>
<feature type="domain" description="Glutamine amidotransferase type-2" evidence="2">
    <location>
        <begin position="2"/>
        <end position="269"/>
    </location>
</feature>
<dbReference type="AlphaFoldDB" id="A0A9D1YYR9"/>
<evidence type="ECO:0000313" key="3">
    <source>
        <dbReference type="EMBL" id="HIY67677.1"/>
    </source>
</evidence>
<gene>
    <name evidence="3" type="ORF">H9830_15535</name>
</gene>
<evidence type="ECO:0000259" key="2">
    <source>
        <dbReference type="PROSITE" id="PS51278"/>
    </source>
</evidence>
<reference evidence="3" key="1">
    <citation type="journal article" date="2021" name="PeerJ">
        <title>Extensive microbial diversity within the chicken gut microbiome revealed by metagenomics and culture.</title>
        <authorList>
            <person name="Gilroy R."/>
            <person name="Ravi A."/>
            <person name="Getino M."/>
            <person name="Pursley I."/>
            <person name="Horton D.L."/>
            <person name="Alikhan N.F."/>
            <person name="Baker D."/>
            <person name="Gharbi K."/>
            <person name="Hall N."/>
            <person name="Watson M."/>
            <person name="Adriaenssens E.M."/>
            <person name="Foster-Nyarko E."/>
            <person name="Jarju S."/>
            <person name="Secka A."/>
            <person name="Antonio M."/>
            <person name="Oren A."/>
            <person name="Chaudhuri R.R."/>
            <person name="La Ragione R."/>
            <person name="Hildebrand F."/>
            <person name="Pallen M.J."/>
        </authorList>
    </citation>
    <scope>NUCLEOTIDE SEQUENCE</scope>
    <source>
        <strain evidence="3">ChiGjej1B1-98</strain>
    </source>
</reference>
<dbReference type="Gene3D" id="3.60.20.10">
    <property type="entry name" value="Glutamine Phosphoribosylpyrophosphate, subunit 1, domain 1"/>
    <property type="match status" value="1"/>
</dbReference>
<organism evidence="3 4">
    <name type="scientific">Candidatus Agrococcus pullicola</name>
    <dbReference type="NCBI Taxonomy" id="2838429"/>
    <lineage>
        <taxon>Bacteria</taxon>
        <taxon>Bacillati</taxon>
        <taxon>Actinomycetota</taxon>
        <taxon>Actinomycetes</taxon>
        <taxon>Micrococcales</taxon>
        <taxon>Microbacteriaceae</taxon>
        <taxon>Agrococcus</taxon>
    </lineage>
</organism>
<comment type="caution">
    <text evidence="3">The sequence shown here is derived from an EMBL/GenBank/DDBJ whole genome shotgun (WGS) entry which is preliminary data.</text>
</comment>
<dbReference type="Pfam" id="PF13230">
    <property type="entry name" value="GATase_4"/>
    <property type="match status" value="1"/>
</dbReference>
<sequence length="269" mass="29503">MCRLLGYAAPVAATAQDVIGSRNCQEWQRMGRLHADGWGTAWLQHGTVERLRSAEPALRDPVLSAALTEEPTRARIAHLRLATEGLAKTLDNAHPFITPRFALAHNGSIRPVERILQLVTEEELLQHGGNSDTSVLVALITRRLDAGRALFDAVTDTVTFVGREFPNSAINLLVLSDQELIAVHANEGAPLPGKEFDAANLGDDLPRDHIDHYYQLSYRRDEHGIVAFTSSGLERDGWTPMPQNTAARIDLTTQALEFQHLGIRAATAA</sequence>
<dbReference type="Proteomes" id="UP000824005">
    <property type="component" value="Unassembled WGS sequence"/>
</dbReference>
<accession>A0A9D1YYR9</accession>
<dbReference type="PANTHER" id="PTHR42824">
    <property type="entry name" value="GLUTAMINE AMIDOTRANSFERASE"/>
    <property type="match status" value="1"/>
</dbReference>
<dbReference type="InterPro" id="IPR029055">
    <property type="entry name" value="Ntn_hydrolases_N"/>
</dbReference>
<dbReference type="PROSITE" id="PS51278">
    <property type="entry name" value="GATASE_TYPE_2"/>
    <property type="match status" value="1"/>
</dbReference>
<dbReference type="CDD" id="cd01908">
    <property type="entry name" value="YafJ"/>
    <property type="match status" value="1"/>
</dbReference>